<dbReference type="eggNOG" id="COG1057">
    <property type="taxonomic scope" value="Bacteria"/>
</dbReference>
<dbReference type="Proteomes" id="UP000008392">
    <property type="component" value="Chromosome"/>
</dbReference>
<dbReference type="UniPathway" id="UPA00253">
    <property type="reaction ID" value="UER00332"/>
</dbReference>
<dbReference type="CDD" id="cd02165">
    <property type="entry name" value="NMNAT"/>
    <property type="match status" value="1"/>
</dbReference>
<keyword evidence="5 11" id="KW-0808">Transferase</keyword>
<evidence type="ECO:0000256" key="9">
    <source>
        <dbReference type="ARBA" id="ARBA00023027"/>
    </source>
</evidence>
<evidence type="ECO:0000259" key="12">
    <source>
        <dbReference type="Pfam" id="PF01467"/>
    </source>
</evidence>
<proteinExistence type="inferred from homology"/>
<keyword evidence="4 11" id="KW-0662">Pyridine nucleotide biosynthesis</keyword>
<evidence type="ECO:0000313" key="14">
    <source>
        <dbReference type="Proteomes" id="UP000008392"/>
    </source>
</evidence>
<evidence type="ECO:0000313" key="13">
    <source>
        <dbReference type="EMBL" id="AEK60882.1"/>
    </source>
</evidence>
<dbReference type="GO" id="GO:0009435">
    <property type="term" value="P:NAD+ biosynthetic process"/>
    <property type="evidence" value="ECO:0007669"/>
    <property type="project" value="UniProtKB-UniRule"/>
</dbReference>
<keyword evidence="8 11" id="KW-0067">ATP-binding</keyword>
<evidence type="ECO:0000256" key="6">
    <source>
        <dbReference type="ARBA" id="ARBA00022695"/>
    </source>
</evidence>
<dbReference type="EC" id="2.7.7.18" evidence="11"/>
<name>G0AIU9_COLFT</name>
<dbReference type="KEGG" id="cfu:CFU_1050"/>
<feature type="domain" description="Cytidyltransferase-like" evidence="12">
    <location>
        <begin position="23"/>
        <end position="204"/>
    </location>
</feature>
<accession>G0AIU9</accession>
<dbReference type="InterPro" id="IPR005248">
    <property type="entry name" value="NadD/NMNAT"/>
</dbReference>
<dbReference type="AlphaFoldDB" id="G0AIU9"/>
<keyword evidence="9 11" id="KW-0520">NAD</keyword>
<evidence type="ECO:0000256" key="7">
    <source>
        <dbReference type="ARBA" id="ARBA00022741"/>
    </source>
</evidence>
<dbReference type="HAMAP" id="MF_00244">
    <property type="entry name" value="NaMN_adenylyltr"/>
    <property type="match status" value="1"/>
</dbReference>
<evidence type="ECO:0000256" key="11">
    <source>
        <dbReference type="HAMAP-Rule" id="MF_00244"/>
    </source>
</evidence>
<evidence type="ECO:0000256" key="5">
    <source>
        <dbReference type="ARBA" id="ARBA00022679"/>
    </source>
</evidence>
<dbReference type="EMBL" id="CP002745">
    <property type="protein sequence ID" value="AEK60882.1"/>
    <property type="molecule type" value="Genomic_DNA"/>
</dbReference>
<evidence type="ECO:0000256" key="8">
    <source>
        <dbReference type="ARBA" id="ARBA00022840"/>
    </source>
</evidence>
<dbReference type="HOGENOM" id="CLU_069765_0_0_4"/>
<dbReference type="PANTHER" id="PTHR39321:SF3">
    <property type="entry name" value="PHOSPHOPANTETHEINE ADENYLYLTRANSFERASE"/>
    <property type="match status" value="1"/>
</dbReference>
<keyword evidence="6 11" id="KW-0548">Nucleotidyltransferase</keyword>
<dbReference type="STRING" id="1005048.CFU_1050"/>
<reference evidence="13 14" key="1">
    <citation type="journal article" date="2004" name="Environ. Microbiol.">
        <title>Phylogeny-function analysis of (meta)genomic libraries: screening for expression of ribosomal RNA genes by large-insert library fluorescent in situ hybridization (LIL-FISH).</title>
        <authorList>
            <person name="Leveau J.H."/>
            <person name="Gerards S."/>
            <person name="de Boer W."/>
            <person name="van Veen J.A."/>
        </authorList>
    </citation>
    <scope>NUCLEOTIDE SEQUENCE [LARGE SCALE GENOMIC DNA]</scope>
    <source>
        <strain evidence="13 14">Ter331</strain>
    </source>
</reference>
<reference evidence="13 14" key="5">
    <citation type="journal article" date="2011" name="ISME J.">
        <title>Dual transcriptional profiling of a bacterial/fungal confrontation: Collimonas fungivorans versus Aspergillus niger.</title>
        <authorList>
            <person name="Mela F."/>
            <person name="Fritsche K."/>
            <person name="de Boer W."/>
            <person name="van Veen J.A."/>
            <person name="de Graaff L.H."/>
            <person name="van den Berg M."/>
            <person name="Leveau J.H."/>
        </authorList>
    </citation>
    <scope>NUCLEOTIDE SEQUENCE [LARGE SCALE GENOMIC DNA]</scope>
    <source>
        <strain evidence="13 14">Ter331</strain>
    </source>
</reference>
<evidence type="ECO:0000256" key="10">
    <source>
        <dbReference type="ARBA" id="ARBA00048721"/>
    </source>
</evidence>
<dbReference type="NCBIfam" id="TIGR00482">
    <property type="entry name" value="nicotinate (nicotinamide) nucleotide adenylyltransferase"/>
    <property type="match status" value="1"/>
</dbReference>
<dbReference type="NCBIfam" id="NF000840">
    <property type="entry name" value="PRK00071.1-3"/>
    <property type="match status" value="1"/>
</dbReference>
<evidence type="ECO:0000256" key="4">
    <source>
        <dbReference type="ARBA" id="ARBA00022642"/>
    </source>
</evidence>
<dbReference type="GO" id="GO:0004515">
    <property type="term" value="F:nicotinate-nucleotide adenylyltransferase activity"/>
    <property type="evidence" value="ECO:0007669"/>
    <property type="project" value="UniProtKB-UniRule"/>
</dbReference>
<evidence type="ECO:0000256" key="3">
    <source>
        <dbReference type="ARBA" id="ARBA00009014"/>
    </source>
</evidence>
<dbReference type="Pfam" id="PF01467">
    <property type="entry name" value="CTP_transf_like"/>
    <property type="match status" value="1"/>
</dbReference>
<reference evidence="13 14" key="3">
    <citation type="journal article" date="2008" name="FEMS Microbiol. Ecol.">
        <title>Identification and characterization of genes underlying chitinolysis in Collimonas fungivorans Ter331.</title>
        <authorList>
            <person name="Fritsche K."/>
            <person name="de Boer W."/>
            <person name="Gerards S."/>
            <person name="van den Berg M."/>
            <person name="van Veen J.A."/>
            <person name="Leveau J.H."/>
        </authorList>
    </citation>
    <scope>NUCLEOTIDE SEQUENCE [LARGE SCALE GENOMIC DNA]</scope>
    <source>
        <strain evidence="13 14">Ter331</strain>
    </source>
</reference>
<comment type="function">
    <text evidence="1 11">Catalyzes the reversible adenylation of nicotinate mononucleotide (NaMN) to nicotinic acid adenine dinucleotide (NaAD).</text>
</comment>
<sequence>MGVMGSSPMTSSQISRPRPCIAVLGGSFDPVHNGHVALAKYFVTLLAPDELRVIPAGNPWQKHGLEATPEQRVAMVERAFSQQSVPLVIDQQEIRRQTATYTIDTLQALRAELGPQASIVFLMGADQLQHLNTWQGWDRLFDYAHLGVASRPGFAMDESQVPAEVTREFTRRAATPEQIRQSAHGLTYLAKNLAVDISATEIRAALHNAKRPDTLVPAAVLDYIEQHHLYKN</sequence>
<protein>
    <recommendedName>
        <fullName evidence="11">Probable nicotinate-nucleotide adenylyltransferase</fullName>
        <ecNumber evidence="11">2.7.7.18</ecNumber>
    </recommendedName>
    <alternativeName>
        <fullName evidence="11">Deamido-NAD(+) diphosphorylase</fullName>
    </alternativeName>
    <alternativeName>
        <fullName evidence="11">Deamido-NAD(+) pyrophosphorylase</fullName>
    </alternativeName>
    <alternativeName>
        <fullName evidence="11">Nicotinate mononucleotide adenylyltransferase</fullName>
        <shortName evidence="11">NaMN adenylyltransferase</shortName>
    </alternativeName>
</protein>
<evidence type="ECO:0000256" key="1">
    <source>
        <dbReference type="ARBA" id="ARBA00002324"/>
    </source>
</evidence>
<comment type="similarity">
    <text evidence="3 11">Belongs to the NadD family.</text>
</comment>
<keyword evidence="7 11" id="KW-0547">Nucleotide-binding</keyword>
<keyword evidence="14" id="KW-1185">Reference proteome</keyword>
<organism evidence="13 14">
    <name type="scientific">Collimonas fungivorans (strain Ter331)</name>
    <dbReference type="NCBI Taxonomy" id="1005048"/>
    <lineage>
        <taxon>Bacteria</taxon>
        <taxon>Pseudomonadati</taxon>
        <taxon>Pseudomonadota</taxon>
        <taxon>Betaproteobacteria</taxon>
        <taxon>Burkholderiales</taxon>
        <taxon>Oxalobacteraceae</taxon>
        <taxon>Collimonas</taxon>
    </lineage>
</organism>
<dbReference type="InterPro" id="IPR004821">
    <property type="entry name" value="Cyt_trans-like"/>
</dbReference>
<dbReference type="GO" id="GO:0005524">
    <property type="term" value="F:ATP binding"/>
    <property type="evidence" value="ECO:0007669"/>
    <property type="project" value="UniProtKB-KW"/>
</dbReference>
<dbReference type="PANTHER" id="PTHR39321">
    <property type="entry name" value="NICOTINATE-NUCLEOTIDE ADENYLYLTRANSFERASE-RELATED"/>
    <property type="match status" value="1"/>
</dbReference>
<reference evidence="13 14" key="2">
    <citation type="journal article" date="2006" name="J. Microbiol. Methods">
        <title>Genomic flank-sequencing of plasposon insertion sites for rapid identification of functional genes.</title>
        <authorList>
            <person name="Leveau J.H."/>
            <person name="Gerards S."/>
            <person name="Fritsche K."/>
            <person name="Zondag G."/>
            <person name="van Veen J.A."/>
        </authorList>
    </citation>
    <scope>NUCLEOTIDE SEQUENCE [LARGE SCALE GENOMIC DNA]</scope>
    <source>
        <strain evidence="13 14">Ter331</strain>
    </source>
</reference>
<comment type="pathway">
    <text evidence="2 11">Cofactor biosynthesis; NAD(+) biosynthesis; deamido-NAD(+) from nicotinate D-ribonucleotide: step 1/1.</text>
</comment>
<evidence type="ECO:0000256" key="2">
    <source>
        <dbReference type="ARBA" id="ARBA00005019"/>
    </source>
</evidence>
<dbReference type="InterPro" id="IPR014729">
    <property type="entry name" value="Rossmann-like_a/b/a_fold"/>
</dbReference>
<gene>
    <name evidence="11 13" type="primary">nadD</name>
    <name evidence="13" type="ordered locus">CFU_1050</name>
</gene>
<reference evidence="13 14" key="4">
    <citation type="journal article" date="2010" name="Environ. Microbiol.">
        <title>The bacterial genus Collimonas: mycophagy, weathering and other adaptive solutions to life in oligotrophic soil environments.</title>
        <authorList>
            <person name="Leveau J.H."/>
            <person name="Uroz S."/>
            <person name="de Boer W."/>
        </authorList>
    </citation>
    <scope>NUCLEOTIDE SEQUENCE [LARGE SCALE GENOMIC DNA]</scope>
    <source>
        <strain evidence="13 14">Ter331</strain>
    </source>
</reference>
<dbReference type="SUPFAM" id="SSF52374">
    <property type="entry name" value="Nucleotidylyl transferase"/>
    <property type="match status" value="1"/>
</dbReference>
<reference evidence="14" key="6">
    <citation type="submission" date="2011-05" db="EMBL/GenBank/DDBJ databases">
        <title>Complete sequence of Collimonas fungivorans Ter331.</title>
        <authorList>
            <person name="Leveau J.H."/>
        </authorList>
    </citation>
    <scope>NUCLEOTIDE SEQUENCE [LARGE SCALE GENOMIC DNA]</scope>
    <source>
        <strain evidence="14">Ter331</strain>
    </source>
</reference>
<dbReference type="Gene3D" id="3.40.50.620">
    <property type="entry name" value="HUPs"/>
    <property type="match status" value="1"/>
</dbReference>
<dbReference type="NCBIfam" id="NF000839">
    <property type="entry name" value="PRK00071.1-1"/>
    <property type="match status" value="1"/>
</dbReference>
<dbReference type="NCBIfam" id="NF005410">
    <property type="entry name" value="PRK06973.1"/>
    <property type="match status" value="1"/>
</dbReference>
<comment type="catalytic activity">
    <reaction evidence="10 11">
        <text>nicotinate beta-D-ribonucleotide + ATP + H(+) = deamido-NAD(+) + diphosphate</text>
        <dbReference type="Rhea" id="RHEA:22860"/>
        <dbReference type="ChEBI" id="CHEBI:15378"/>
        <dbReference type="ChEBI" id="CHEBI:30616"/>
        <dbReference type="ChEBI" id="CHEBI:33019"/>
        <dbReference type="ChEBI" id="CHEBI:57502"/>
        <dbReference type="ChEBI" id="CHEBI:58437"/>
        <dbReference type="EC" id="2.7.7.18"/>
    </reaction>
</comment>